<dbReference type="GO" id="GO:0000122">
    <property type="term" value="P:negative regulation of transcription by RNA polymerase II"/>
    <property type="evidence" value="ECO:0007669"/>
    <property type="project" value="TreeGrafter"/>
</dbReference>
<dbReference type="GO" id="GO:0003714">
    <property type="term" value="F:transcription corepressor activity"/>
    <property type="evidence" value="ECO:0007669"/>
    <property type="project" value="TreeGrafter"/>
</dbReference>
<sequence length="250" mass="28305">MECVCRCSESSHTHAILFNILTSDTENTEPKYPSSGLCHCDTHHAVRLKSRDTCLVAASVLVKTVRFVASLPAFQQLPAEDQLALIHHCWTPLFILGLAQEQVTFEVEREPMTKMLKKILLNQEHEHETDQNRPTMNRVQNLKSCLRKLWSLDLNPKEYAYLKGTMIFNPDVPGLQVAPLVASLQYEAQHALQEVLFLLNSTDVGSFGRVLLTLSSLQSITPELITELFFRPIIGSAHLQHLISDMLFTR</sequence>
<dbReference type="AlphaFoldDB" id="A0A556VUM9"/>
<evidence type="ECO:0000313" key="16">
    <source>
        <dbReference type="Proteomes" id="UP000319801"/>
    </source>
</evidence>
<dbReference type="PANTHER" id="PTHR24081">
    <property type="entry name" value="NUCLEAR RECEPTOR SUBFAMILY 0 GROUP B"/>
    <property type="match status" value="1"/>
</dbReference>
<comment type="similarity">
    <text evidence="3">Belongs to the nuclear hormone receptor family. NR0 subfamily.</text>
</comment>
<dbReference type="SMART" id="SM00430">
    <property type="entry name" value="HOLI"/>
    <property type="match status" value="1"/>
</dbReference>
<evidence type="ECO:0000256" key="3">
    <source>
        <dbReference type="ARBA" id="ARBA00006647"/>
    </source>
</evidence>
<keyword evidence="9" id="KW-0805">Transcription regulation</keyword>
<dbReference type="Pfam" id="PF00104">
    <property type="entry name" value="Hormone_recep"/>
    <property type="match status" value="1"/>
</dbReference>
<keyword evidence="8" id="KW-0862">Zinc</keyword>
<evidence type="ECO:0000256" key="2">
    <source>
        <dbReference type="ARBA" id="ARBA00004496"/>
    </source>
</evidence>
<dbReference type="InterPro" id="IPR033544">
    <property type="entry name" value="NR0B1/2"/>
</dbReference>
<gene>
    <name evidence="15" type="ORF">Baya_16161</name>
</gene>
<evidence type="ECO:0000256" key="9">
    <source>
        <dbReference type="ARBA" id="ARBA00023015"/>
    </source>
</evidence>
<dbReference type="PRINTS" id="PR00398">
    <property type="entry name" value="STRDHORMONER"/>
</dbReference>
<dbReference type="PANTHER" id="PTHR24081:SF0">
    <property type="entry name" value="NUCLEAR RECEPTOR SUBFAMILY 0 GROUP B MEMBER 2"/>
    <property type="match status" value="1"/>
</dbReference>
<dbReference type="InterPro" id="IPR001723">
    <property type="entry name" value="Nuclear_hrmn_rcpt"/>
</dbReference>
<keyword evidence="10" id="KW-0238">DNA-binding</keyword>
<keyword evidence="11" id="KW-0804">Transcription</keyword>
<keyword evidence="12 15" id="KW-0675">Receptor</keyword>
<accession>A0A556VUM9</accession>
<keyword evidence="4" id="KW-0963">Cytoplasm</keyword>
<keyword evidence="5" id="KW-0678">Repressor</keyword>
<comment type="subcellular location">
    <subcellularLocation>
        <location evidence="2">Cytoplasm</location>
    </subcellularLocation>
    <subcellularLocation>
        <location evidence="1">Nucleus</location>
    </subcellularLocation>
</comment>
<dbReference type="GO" id="GO:0003677">
    <property type="term" value="F:DNA binding"/>
    <property type="evidence" value="ECO:0007669"/>
    <property type="project" value="UniProtKB-KW"/>
</dbReference>
<keyword evidence="16" id="KW-1185">Reference proteome</keyword>
<dbReference type="EMBL" id="VCAZ01000273">
    <property type="protein sequence ID" value="TTR68475.1"/>
    <property type="molecule type" value="Genomic_DNA"/>
</dbReference>
<dbReference type="GO" id="GO:0005634">
    <property type="term" value="C:nucleus"/>
    <property type="evidence" value="ECO:0007669"/>
    <property type="project" value="UniProtKB-SubCell"/>
</dbReference>
<dbReference type="PROSITE" id="PS51843">
    <property type="entry name" value="NR_LBD"/>
    <property type="match status" value="1"/>
</dbReference>
<dbReference type="GO" id="GO:0005737">
    <property type="term" value="C:cytoplasm"/>
    <property type="evidence" value="ECO:0007669"/>
    <property type="project" value="UniProtKB-SubCell"/>
</dbReference>
<dbReference type="Proteomes" id="UP000319801">
    <property type="component" value="Unassembled WGS sequence"/>
</dbReference>
<keyword evidence="7" id="KW-0863">Zinc-finger</keyword>
<evidence type="ECO:0000256" key="4">
    <source>
        <dbReference type="ARBA" id="ARBA00022490"/>
    </source>
</evidence>
<evidence type="ECO:0000256" key="12">
    <source>
        <dbReference type="ARBA" id="ARBA00023170"/>
    </source>
</evidence>
<evidence type="ECO:0000256" key="8">
    <source>
        <dbReference type="ARBA" id="ARBA00022833"/>
    </source>
</evidence>
<dbReference type="SUPFAM" id="SSF48508">
    <property type="entry name" value="Nuclear receptor ligand-binding domain"/>
    <property type="match status" value="1"/>
</dbReference>
<evidence type="ECO:0000256" key="5">
    <source>
        <dbReference type="ARBA" id="ARBA00022491"/>
    </source>
</evidence>
<keyword evidence="6" id="KW-0479">Metal-binding</keyword>
<protein>
    <submittedName>
        <fullName evidence="15">Nuclear receptor subfamily 0 group B member 2</fullName>
    </submittedName>
</protein>
<evidence type="ECO:0000313" key="15">
    <source>
        <dbReference type="EMBL" id="TTR68475.1"/>
    </source>
</evidence>
<evidence type="ECO:0000259" key="14">
    <source>
        <dbReference type="PROSITE" id="PS51843"/>
    </source>
</evidence>
<organism evidence="15 16">
    <name type="scientific">Bagarius yarrelli</name>
    <name type="common">Goonch</name>
    <name type="synonym">Bagrus yarrelli</name>
    <dbReference type="NCBI Taxonomy" id="175774"/>
    <lineage>
        <taxon>Eukaryota</taxon>
        <taxon>Metazoa</taxon>
        <taxon>Chordata</taxon>
        <taxon>Craniata</taxon>
        <taxon>Vertebrata</taxon>
        <taxon>Euteleostomi</taxon>
        <taxon>Actinopterygii</taxon>
        <taxon>Neopterygii</taxon>
        <taxon>Teleostei</taxon>
        <taxon>Ostariophysi</taxon>
        <taxon>Siluriformes</taxon>
        <taxon>Sisoridae</taxon>
        <taxon>Sisorinae</taxon>
        <taxon>Bagarius</taxon>
    </lineage>
</organism>
<feature type="domain" description="NR LBD" evidence="14">
    <location>
        <begin position="27"/>
        <end position="250"/>
    </location>
</feature>
<proteinExistence type="inferred from homology"/>
<dbReference type="OrthoDB" id="9926883at2759"/>
<dbReference type="GO" id="GO:0007623">
    <property type="term" value="P:circadian rhythm"/>
    <property type="evidence" value="ECO:0007669"/>
    <property type="project" value="TreeGrafter"/>
</dbReference>
<evidence type="ECO:0000256" key="10">
    <source>
        <dbReference type="ARBA" id="ARBA00023125"/>
    </source>
</evidence>
<dbReference type="GO" id="GO:0008270">
    <property type="term" value="F:zinc ion binding"/>
    <property type="evidence" value="ECO:0007669"/>
    <property type="project" value="UniProtKB-KW"/>
</dbReference>
<name>A0A556VUM9_BAGYA</name>
<evidence type="ECO:0000256" key="11">
    <source>
        <dbReference type="ARBA" id="ARBA00023163"/>
    </source>
</evidence>
<dbReference type="Gene3D" id="1.10.565.10">
    <property type="entry name" value="Retinoid X Receptor"/>
    <property type="match status" value="1"/>
</dbReference>
<comment type="caution">
    <text evidence="15">The sequence shown here is derived from an EMBL/GenBank/DDBJ whole genome shotgun (WGS) entry which is preliminary data.</text>
</comment>
<keyword evidence="13" id="KW-0539">Nucleus</keyword>
<evidence type="ECO:0000256" key="1">
    <source>
        <dbReference type="ARBA" id="ARBA00004123"/>
    </source>
</evidence>
<evidence type="ECO:0000256" key="7">
    <source>
        <dbReference type="ARBA" id="ARBA00022771"/>
    </source>
</evidence>
<dbReference type="InterPro" id="IPR035500">
    <property type="entry name" value="NHR-like_dom_sf"/>
</dbReference>
<evidence type="ECO:0000256" key="6">
    <source>
        <dbReference type="ARBA" id="ARBA00022723"/>
    </source>
</evidence>
<dbReference type="InterPro" id="IPR000536">
    <property type="entry name" value="Nucl_hrmn_rcpt_lig-bd"/>
</dbReference>
<evidence type="ECO:0000256" key="13">
    <source>
        <dbReference type="ARBA" id="ARBA00023242"/>
    </source>
</evidence>
<reference evidence="15 16" key="1">
    <citation type="journal article" date="2019" name="Genome Biol. Evol.">
        <title>Whole-Genome Sequencing of the Giant Devil Catfish, Bagarius yarrelli.</title>
        <authorList>
            <person name="Jiang W."/>
            <person name="Lv Y."/>
            <person name="Cheng L."/>
            <person name="Yang K."/>
            <person name="Chao B."/>
            <person name="Wang X."/>
            <person name="Li Y."/>
            <person name="Pan X."/>
            <person name="You X."/>
            <person name="Zhang Y."/>
            <person name="Yang J."/>
            <person name="Li J."/>
            <person name="Zhang X."/>
            <person name="Liu S."/>
            <person name="Sun C."/>
            <person name="Yang J."/>
            <person name="Shi Q."/>
        </authorList>
    </citation>
    <scope>NUCLEOTIDE SEQUENCE [LARGE SCALE GENOMIC DNA]</scope>
    <source>
        <strain evidence="15">JWS20170419001</strain>
        <tissue evidence="15">Muscle</tissue>
    </source>
</reference>